<accession>A0A834EKA5</accession>
<sequence length="200" mass="22303">MCLIIPFHAVYCSRPRSQCATLCPVTKAWFYFSLSTVAPVQNFNPPRRQLAMFGDIFDCHNAAGGWGCCWRLVDSEGAAWQRTASTTKDYPFQSVHSVEVEEPCLSRPLLSPVLPSCVGHLLRGQISHLPLRCESTCLRLFSPCCYGSWSGRRWGPGLHSSNAGTWCVFPYTRTKQPPRGSEVWALLGQLMDYAGEHGTD</sequence>
<dbReference type="AlphaFoldDB" id="A0A834EKA5"/>
<organism evidence="1 2">
    <name type="scientific">Phyllostomus discolor</name>
    <name type="common">pale spear-nosed bat</name>
    <dbReference type="NCBI Taxonomy" id="89673"/>
    <lineage>
        <taxon>Eukaryota</taxon>
        <taxon>Metazoa</taxon>
        <taxon>Chordata</taxon>
        <taxon>Craniata</taxon>
        <taxon>Vertebrata</taxon>
        <taxon>Euteleostomi</taxon>
        <taxon>Mammalia</taxon>
        <taxon>Eutheria</taxon>
        <taxon>Laurasiatheria</taxon>
        <taxon>Chiroptera</taxon>
        <taxon>Yangochiroptera</taxon>
        <taxon>Phyllostomidae</taxon>
        <taxon>Phyllostominae</taxon>
        <taxon>Phyllostomus</taxon>
    </lineage>
</organism>
<evidence type="ECO:0000313" key="1">
    <source>
        <dbReference type="EMBL" id="KAF6120006.1"/>
    </source>
</evidence>
<gene>
    <name evidence="1" type="ORF">HJG60_010343</name>
</gene>
<name>A0A834EKA5_9CHIR</name>
<dbReference type="Proteomes" id="UP000664940">
    <property type="component" value="Unassembled WGS sequence"/>
</dbReference>
<proteinExistence type="predicted"/>
<protein>
    <submittedName>
        <fullName evidence="1">Uncharacterized protein</fullName>
    </submittedName>
</protein>
<reference evidence="1 2" key="1">
    <citation type="journal article" date="2020" name="Nature">
        <title>Six reference-quality genomes reveal evolution of bat adaptations.</title>
        <authorList>
            <person name="Jebb D."/>
            <person name="Huang Z."/>
            <person name="Pippel M."/>
            <person name="Hughes G.M."/>
            <person name="Lavrichenko K."/>
            <person name="Devanna P."/>
            <person name="Winkler S."/>
            <person name="Jermiin L.S."/>
            <person name="Skirmuntt E.C."/>
            <person name="Katzourakis A."/>
            <person name="Burkitt-Gray L."/>
            <person name="Ray D.A."/>
            <person name="Sullivan K.A.M."/>
            <person name="Roscito J.G."/>
            <person name="Kirilenko B.M."/>
            <person name="Davalos L.M."/>
            <person name="Corthals A.P."/>
            <person name="Power M.L."/>
            <person name="Jones G."/>
            <person name="Ransome R.D."/>
            <person name="Dechmann D.K.N."/>
            <person name="Locatelli A.G."/>
            <person name="Puechmaille S.J."/>
            <person name="Fedrigo O."/>
            <person name="Jarvis E.D."/>
            <person name="Hiller M."/>
            <person name="Vernes S.C."/>
            <person name="Myers E.W."/>
            <person name="Teeling E.C."/>
        </authorList>
    </citation>
    <scope>NUCLEOTIDE SEQUENCE [LARGE SCALE GENOMIC DNA]</scope>
    <source>
        <strain evidence="1">Bat1K_MPI-CBG_1</strain>
    </source>
</reference>
<comment type="caution">
    <text evidence="1">The sequence shown here is derived from an EMBL/GenBank/DDBJ whole genome shotgun (WGS) entry which is preliminary data.</text>
</comment>
<evidence type="ECO:0000313" key="2">
    <source>
        <dbReference type="Proteomes" id="UP000664940"/>
    </source>
</evidence>
<dbReference type="EMBL" id="JABVXQ010000003">
    <property type="protein sequence ID" value="KAF6120006.1"/>
    <property type="molecule type" value="Genomic_DNA"/>
</dbReference>